<dbReference type="Proteomes" id="UP001285908">
    <property type="component" value="Unassembled WGS sequence"/>
</dbReference>
<name>A0AAJ0I165_9PEZI</name>
<sequence length="363" mass="41132">MACPIKHHVEARDASHLYRKLKKTKLYCVRINHPEWQGLERKRVRTNVASLSLSKIFFAAGKKVVSVADVFNDGNHRQMTTDSDSSPGRKLWEHTADFNDEDTTKWVPQGITSTADALDAGTYEAINGWIDTYRHALLVYPHASDNFREVPVHAGGIMWYGNTLWVLDTYNGIRVFDLTNIWQVGSGDDVGKVFSGVYSAAGYKYVIPQIRWYKWSSSFKFRHSYMALDRTTTPDSLIVGEYQTSTSDPIRLVRYELDYTTRRLKTDSSGVSKAVWAYCVNIERMQGAVSANGKFYLLRSNGASKGDLWVWVPGAAAKKNAGFYPRSPEDLSYDKRNGRRLYTVTEAEGVRYIINSPVNSVSF</sequence>
<evidence type="ECO:0000313" key="2">
    <source>
        <dbReference type="Proteomes" id="UP001285908"/>
    </source>
</evidence>
<accession>A0AAJ0I165</accession>
<comment type="caution">
    <text evidence="1">The sequence shown here is derived from an EMBL/GenBank/DDBJ whole genome shotgun (WGS) entry which is preliminary data.</text>
</comment>
<evidence type="ECO:0000313" key="1">
    <source>
        <dbReference type="EMBL" id="KAK3486766.1"/>
    </source>
</evidence>
<reference evidence="1 2" key="1">
    <citation type="journal article" date="2023" name="Mol. Phylogenet. Evol.">
        <title>Genome-scale phylogeny and comparative genomics of the fungal order Sordariales.</title>
        <authorList>
            <person name="Hensen N."/>
            <person name="Bonometti L."/>
            <person name="Westerberg I."/>
            <person name="Brannstrom I.O."/>
            <person name="Guillou S."/>
            <person name="Cros-Aarteil S."/>
            <person name="Calhoun S."/>
            <person name="Haridas S."/>
            <person name="Kuo A."/>
            <person name="Mondo S."/>
            <person name="Pangilinan J."/>
            <person name="Riley R."/>
            <person name="LaButti K."/>
            <person name="Andreopoulos B."/>
            <person name="Lipzen A."/>
            <person name="Chen C."/>
            <person name="Yan M."/>
            <person name="Daum C."/>
            <person name="Ng V."/>
            <person name="Clum A."/>
            <person name="Steindorff A."/>
            <person name="Ohm R.A."/>
            <person name="Martin F."/>
            <person name="Silar P."/>
            <person name="Natvig D.O."/>
            <person name="Lalanne C."/>
            <person name="Gautier V."/>
            <person name="Ament-Velasquez S.L."/>
            <person name="Kruys A."/>
            <person name="Hutchinson M.I."/>
            <person name="Powell A.J."/>
            <person name="Barry K."/>
            <person name="Miller A.N."/>
            <person name="Grigoriev I.V."/>
            <person name="Debuchy R."/>
            <person name="Gladieux P."/>
            <person name="Hiltunen Thoren M."/>
            <person name="Johannesson H."/>
        </authorList>
    </citation>
    <scope>NUCLEOTIDE SEQUENCE [LARGE SCALE GENOMIC DNA]</scope>
    <source>
        <strain evidence="1 2">FGSC 10403</strain>
    </source>
</reference>
<keyword evidence="2" id="KW-1185">Reference proteome</keyword>
<dbReference type="GeneID" id="87877444"/>
<dbReference type="AlphaFoldDB" id="A0AAJ0I165"/>
<protein>
    <submittedName>
        <fullName evidence="1">Uncharacterized protein</fullName>
    </submittedName>
</protein>
<dbReference type="RefSeq" id="XP_062689323.1">
    <property type="nucleotide sequence ID" value="XM_062839822.1"/>
</dbReference>
<proteinExistence type="predicted"/>
<gene>
    <name evidence="1" type="ORF">B0T23DRAFT_423227</name>
</gene>
<dbReference type="EMBL" id="JAULSX010000008">
    <property type="protein sequence ID" value="KAK3486766.1"/>
    <property type="molecule type" value="Genomic_DNA"/>
</dbReference>
<organism evidence="1 2">
    <name type="scientific">Neurospora hispaniola</name>
    <dbReference type="NCBI Taxonomy" id="588809"/>
    <lineage>
        <taxon>Eukaryota</taxon>
        <taxon>Fungi</taxon>
        <taxon>Dikarya</taxon>
        <taxon>Ascomycota</taxon>
        <taxon>Pezizomycotina</taxon>
        <taxon>Sordariomycetes</taxon>
        <taxon>Sordariomycetidae</taxon>
        <taxon>Sordariales</taxon>
        <taxon>Sordariaceae</taxon>
        <taxon>Neurospora</taxon>
    </lineage>
</organism>